<sequence>MTVLTTLPLLRCAIQFSSPTVALAVILVHRNLQGRPDYLRHTAGLVRRTLGPRLDERLSTRSIADCSCTLVRRACVHLPSHRGILAHGRSLPAVGCCARGRRGQSQAVDRAHLPAGVL</sequence>
<keyword evidence="3" id="KW-1185">Reference proteome</keyword>
<dbReference type="Proteomes" id="UP001221142">
    <property type="component" value="Unassembled WGS sequence"/>
</dbReference>
<accession>A0AAD7B757</accession>
<evidence type="ECO:0000313" key="3">
    <source>
        <dbReference type="Proteomes" id="UP001221142"/>
    </source>
</evidence>
<feature type="chain" id="PRO_5042222140" description="Secreted protein" evidence="1">
    <location>
        <begin position="25"/>
        <end position="118"/>
    </location>
</feature>
<reference evidence="2" key="1">
    <citation type="submission" date="2023-03" db="EMBL/GenBank/DDBJ databases">
        <title>Massive genome expansion in bonnet fungi (Mycena s.s.) driven by repeated elements and novel gene families across ecological guilds.</title>
        <authorList>
            <consortium name="Lawrence Berkeley National Laboratory"/>
            <person name="Harder C.B."/>
            <person name="Miyauchi S."/>
            <person name="Viragh M."/>
            <person name="Kuo A."/>
            <person name="Thoen E."/>
            <person name="Andreopoulos B."/>
            <person name="Lu D."/>
            <person name="Skrede I."/>
            <person name="Drula E."/>
            <person name="Henrissat B."/>
            <person name="Morin E."/>
            <person name="Kohler A."/>
            <person name="Barry K."/>
            <person name="LaButti K."/>
            <person name="Morin E."/>
            <person name="Salamov A."/>
            <person name="Lipzen A."/>
            <person name="Mereny Z."/>
            <person name="Hegedus B."/>
            <person name="Baldrian P."/>
            <person name="Stursova M."/>
            <person name="Weitz H."/>
            <person name="Taylor A."/>
            <person name="Grigoriev I.V."/>
            <person name="Nagy L.G."/>
            <person name="Martin F."/>
            <person name="Kauserud H."/>
        </authorList>
    </citation>
    <scope>NUCLEOTIDE SEQUENCE</scope>
    <source>
        <strain evidence="2">9284</strain>
    </source>
</reference>
<proteinExistence type="predicted"/>
<evidence type="ECO:0000256" key="1">
    <source>
        <dbReference type="SAM" id="SignalP"/>
    </source>
</evidence>
<gene>
    <name evidence="2" type="ORF">FB45DRAFT_939991</name>
</gene>
<comment type="caution">
    <text evidence="2">The sequence shown here is derived from an EMBL/GenBank/DDBJ whole genome shotgun (WGS) entry which is preliminary data.</text>
</comment>
<dbReference type="EMBL" id="JARKIF010000031">
    <property type="protein sequence ID" value="KAJ7612160.1"/>
    <property type="molecule type" value="Genomic_DNA"/>
</dbReference>
<name>A0AAD7B757_9AGAR</name>
<evidence type="ECO:0008006" key="4">
    <source>
        <dbReference type="Google" id="ProtNLM"/>
    </source>
</evidence>
<feature type="non-terminal residue" evidence="2">
    <location>
        <position position="118"/>
    </location>
</feature>
<organism evidence="2 3">
    <name type="scientific">Roridomyces roridus</name>
    <dbReference type="NCBI Taxonomy" id="1738132"/>
    <lineage>
        <taxon>Eukaryota</taxon>
        <taxon>Fungi</taxon>
        <taxon>Dikarya</taxon>
        <taxon>Basidiomycota</taxon>
        <taxon>Agaricomycotina</taxon>
        <taxon>Agaricomycetes</taxon>
        <taxon>Agaricomycetidae</taxon>
        <taxon>Agaricales</taxon>
        <taxon>Marasmiineae</taxon>
        <taxon>Mycenaceae</taxon>
        <taxon>Roridomyces</taxon>
    </lineage>
</organism>
<dbReference type="AlphaFoldDB" id="A0AAD7B757"/>
<keyword evidence="1" id="KW-0732">Signal</keyword>
<evidence type="ECO:0000313" key="2">
    <source>
        <dbReference type="EMBL" id="KAJ7612160.1"/>
    </source>
</evidence>
<protein>
    <recommendedName>
        <fullName evidence="4">Secreted protein</fullName>
    </recommendedName>
</protein>
<feature type="signal peptide" evidence="1">
    <location>
        <begin position="1"/>
        <end position="24"/>
    </location>
</feature>